<evidence type="ECO:0000256" key="4">
    <source>
        <dbReference type="ARBA" id="ARBA00022777"/>
    </source>
</evidence>
<dbReference type="SUPFAM" id="SSF52540">
    <property type="entry name" value="P-loop containing nucleoside triphosphate hydrolases"/>
    <property type="match status" value="1"/>
</dbReference>
<keyword evidence="5 8" id="KW-0067">ATP-binding</keyword>
<dbReference type="GO" id="GO:0006220">
    <property type="term" value="P:pyrimidine nucleotide metabolic process"/>
    <property type="evidence" value="ECO:0007669"/>
    <property type="project" value="UniProtKB-UniRule"/>
</dbReference>
<dbReference type="AlphaFoldDB" id="A0A520S170"/>
<evidence type="ECO:0000256" key="3">
    <source>
        <dbReference type="ARBA" id="ARBA00022741"/>
    </source>
</evidence>
<evidence type="ECO:0000259" key="9">
    <source>
        <dbReference type="Pfam" id="PF02224"/>
    </source>
</evidence>
<dbReference type="CDD" id="cd02020">
    <property type="entry name" value="CMPK"/>
    <property type="match status" value="1"/>
</dbReference>
<feature type="domain" description="Cytidylate kinase" evidence="9">
    <location>
        <begin position="8"/>
        <end position="224"/>
    </location>
</feature>
<protein>
    <recommendedName>
        <fullName evidence="8">Cytidylate kinase</fullName>
        <shortName evidence="8">CK</shortName>
        <ecNumber evidence="8">2.7.4.25</ecNumber>
    </recommendedName>
    <alternativeName>
        <fullName evidence="8">Cytidine monophosphate kinase</fullName>
        <shortName evidence="8">CMP kinase</shortName>
    </alternativeName>
</protein>
<dbReference type="EC" id="2.7.4.25" evidence="8"/>
<dbReference type="GO" id="GO:0005737">
    <property type="term" value="C:cytoplasm"/>
    <property type="evidence" value="ECO:0007669"/>
    <property type="project" value="UniProtKB-SubCell"/>
</dbReference>
<dbReference type="GO" id="GO:0036431">
    <property type="term" value="F:dCMP kinase activity"/>
    <property type="evidence" value="ECO:0007669"/>
    <property type="project" value="InterPro"/>
</dbReference>
<comment type="catalytic activity">
    <reaction evidence="6 8">
        <text>dCMP + ATP = dCDP + ADP</text>
        <dbReference type="Rhea" id="RHEA:25094"/>
        <dbReference type="ChEBI" id="CHEBI:30616"/>
        <dbReference type="ChEBI" id="CHEBI:57566"/>
        <dbReference type="ChEBI" id="CHEBI:58593"/>
        <dbReference type="ChEBI" id="CHEBI:456216"/>
        <dbReference type="EC" id="2.7.4.25"/>
    </reaction>
</comment>
<dbReference type="Pfam" id="PF02224">
    <property type="entry name" value="Cytidylate_kin"/>
    <property type="match status" value="1"/>
</dbReference>
<accession>A0A520S170</accession>
<dbReference type="Proteomes" id="UP000316199">
    <property type="component" value="Unassembled WGS sequence"/>
</dbReference>
<keyword evidence="3 8" id="KW-0547">Nucleotide-binding</keyword>
<dbReference type="NCBIfam" id="TIGR00017">
    <property type="entry name" value="cmk"/>
    <property type="match status" value="1"/>
</dbReference>
<evidence type="ECO:0000256" key="2">
    <source>
        <dbReference type="ARBA" id="ARBA00022679"/>
    </source>
</evidence>
<evidence type="ECO:0000256" key="5">
    <source>
        <dbReference type="ARBA" id="ARBA00022840"/>
    </source>
</evidence>
<keyword evidence="4 8" id="KW-0418">Kinase</keyword>
<keyword evidence="2 8" id="KW-0808">Transferase</keyword>
<sequence>MAKPIPVIAIDGPSGAGKGVITQRLAMFQGYNILDSGALYRLIGLAARREGVDFGNRPKLVKLAQGLDISFFGTGDPENPLSIRLANEDVTRELRADEAGVDASKIATIGELRDAIRGLQRSFKQPPGLVADGRDMGTVVFQEAEVKIFLTASPEARAERRYKQLKDKGIDVTLSALSLSIHERDKRDMGREIAPLEPSTDAVIIDSSAMTIDQVFYRVLAVVEERLD</sequence>
<dbReference type="GO" id="GO:0005524">
    <property type="term" value="F:ATP binding"/>
    <property type="evidence" value="ECO:0007669"/>
    <property type="project" value="UniProtKB-UniRule"/>
</dbReference>
<keyword evidence="8" id="KW-0963">Cytoplasm</keyword>
<evidence type="ECO:0000256" key="7">
    <source>
        <dbReference type="ARBA" id="ARBA00048478"/>
    </source>
</evidence>
<evidence type="ECO:0000256" key="8">
    <source>
        <dbReference type="HAMAP-Rule" id="MF_00238"/>
    </source>
</evidence>
<comment type="caution">
    <text evidence="10">The sequence shown here is derived from an EMBL/GenBank/DDBJ whole genome shotgun (WGS) entry which is preliminary data.</text>
</comment>
<dbReference type="Gene3D" id="3.40.50.300">
    <property type="entry name" value="P-loop containing nucleotide triphosphate hydrolases"/>
    <property type="match status" value="1"/>
</dbReference>
<dbReference type="HAMAP" id="MF_00238">
    <property type="entry name" value="Cytidyl_kinase_type1"/>
    <property type="match status" value="1"/>
</dbReference>
<dbReference type="InterPro" id="IPR011994">
    <property type="entry name" value="Cytidylate_kinase_dom"/>
</dbReference>
<dbReference type="EMBL" id="SHAG01000015">
    <property type="protein sequence ID" value="RZO76217.1"/>
    <property type="molecule type" value="Genomic_DNA"/>
</dbReference>
<comment type="subcellular location">
    <subcellularLocation>
        <location evidence="8">Cytoplasm</location>
    </subcellularLocation>
</comment>
<evidence type="ECO:0000256" key="6">
    <source>
        <dbReference type="ARBA" id="ARBA00047615"/>
    </source>
</evidence>
<proteinExistence type="inferred from homology"/>
<dbReference type="InterPro" id="IPR027417">
    <property type="entry name" value="P-loop_NTPase"/>
</dbReference>
<dbReference type="InterPro" id="IPR003136">
    <property type="entry name" value="Cytidylate_kin"/>
</dbReference>
<comment type="catalytic activity">
    <reaction evidence="7 8">
        <text>CMP + ATP = CDP + ADP</text>
        <dbReference type="Rhea" id="RHEA:11600"/>
        <dbReference type="ChEBI" id="CHEBI:30616"/>
        <dbReference type="ChEBI" id="CHEBI:58069"/>
        <dbReference type="ChEBI" id="CHEBI:60377"/>
        <dbReference type="ChEBI" id="CHEBI:456216"/>
        <dbReference type="EC" id="2.7.4.25"/>
    </reaction>
</comment>
<evidence type="ECO:0000313" key="11">
    <source>
        <dbReference type="Proteomes" id="UP000316199"/>
    </source>
</evidence>
<gene>
    <name evidence="8" type="primary">cmk</name>
    <name evidence="10" type="ORF">EVA68_04785</name>
</gene>
<evidence type="ECO:0000256" key="1">
    <source>
        <dbReference type="ARBA" id="ARBA00009427"/>
    </source>
</evidence>
<feature type="binding site" evidence="8">
    <location>
        <begin position="12"/>
        <end position="20"/>
    </location>
    <ligand>
        <name>ATP</name>
        <dbReference type="ChEBI" id="CHEBI:30616"/>
    </ligand>
</feature>
<reference evidence="10 11" key="1">
    <citation type="submission" date="2019-02" db="EMBL/GenBank/DDBJ databases">
        <title>Prokaryotic population dynamics and viral predation in marine succession experiment using metagenomics: the confinement effect.</title>
        <authorList>
            <person name="Haro-Moreno J.M."/>
            <person name="Rodriguez-Valera F."/>
            <person name="Lopez-Perez M."/>
        </authorList>
    </citation>
    <scope>NUCLEOTIDE SEQUENCE [LARGE SCALE GENOMIC DNA]</scope>
    <source>
        <strain evidence="10">MED-G157</strain>
    </source>
</reference>
<dbReference type="GO" id="GO:0036430">
    <property type="term" value="F:CMP kinase activity"/>
    <property type="evidence" value="ECO:0007669"/>
    <property type="project" value="RHEA"/>
</dbReference>
<name>A0A520S170_9GAMM</name>
<organism evidence="10 11">
    <name type="scientific">OM182 bacterium</name>
    <dbReference type="NCBI Taxonomy" id="2510334"/>
    <lineage>
        <taxon>Bacteria</taxon>
        <taxon>Pseudomonadati</taxon>
        <taxon>Pseudomonadota</taxon>
        <taxon>Gammaproteobacteria</taxon>
        <taxon>OMG group</taxon>
        <taxon>OM182 clade</taxon>
    </lineage>
</organism>
<comment type="similarity">
    <text evidence="1 8">Belongs to the cytidylate kinase family. Type 1 subfamily.</text>
</comment>
<evidence type="ECO:0000313" key="10">
    <source>
        <dbReference type="EMBL" id="RZO76217.1"/>
    </source>
</evidence>